<dbReference type="OrthoDB" id="10251508at2759"/>
<evidence type="ECO:0000256" key="7">
    <source>
        <dbReference type="ARBA" id="ARBA00022946"/>
    </source>
</evidence>
<dbReference type="FunFam" id="2.40.128.330:FF:000002">
    <property type="entry name" value="Inner membrane magnesium transporter mrs2"/>
    <property type="match status" value="1"/>
</dbReference>
<dbReference type="eggNOG" id="KOG2662">
    <property type="taxonomic scope" value="Eukaryota"/>
</dbReference>
<protein>
    <recommendedName>
        <fullName evidence="14">Magnesium transporter</fullName>
    </recommendedName>
</protein>
<dbReference type="Proteomes" id="UP000000267">
    <property type="component" value="Unassembled WGS sequence"/>
</dbReference>
<dbReference type="HOGENOM" id="CLU_025144_1_0_1"/>
<keyword evidence="10" id="KW-0496">Mitochondrion</keyword>
<evidence type="ECO:0000256" key="6">
    <source>
        <dbReference type="ARBA" id="ARBA00022842"/>
    </source>
</evidence>
<dbReference type="PhylomeDB" id="A7TSW2"/>
<dbReference type="OMA" id="TRNNCII"/>
<comment type="subunit">
    <text evidence="13">Forms homooligomers. Interacts with MRS2.</text>
</comment>
<keyword evidence="4 14" id="KW-0812">Transmembrane</keyword>
<dbReference type="Gene3D" id="1.20.58.340">
    <property type="entry name" value="Magnesium transport protein CorA, transmembrane region"/>
    <property type="match status" value="1"/>
</dbReference>
<evidence type="ECO:0000256" key="5">
    <source>
        <dbReference type="ARBA" id="ARBA00022792"/>
    </source>
</evidence>
<comment type="subcellular location">
    <subcellularLocation>
        <location evidence="1 14">Mitochondrion inner membrane</location>
        <topology evidence="1 14">Multi-pass membrane protein</topology>
    </subcellularLocation>
</comment>
<reference evidence="15 16" key="1">
    <citation type="journal article" date="2007" name="Proc. Natl. Acad. Sci. U.S.A.">
        <title>Independent sorting-out of thousands of duplicated gene pairs in two yeast species descended from a whole-genome duplication.</title>
        <authorList>
            <person name="Scannell D.R."/>
            <person name="Frank A.C."/>
            <person name="Conant G.C."/>
            <person name="Byrne K.P."/>
            <person name="Woolfit M."/>
            <person name="Wolfe K.H."/>
        </authorList>
    </citation>
    <scope>NUCLEOTIDE SEQUENCE [LARGE SCALE GENOMIC DNA]</scope>
    <source>
        <strain evidence="16">ATCC 22028 / DSM 70294 / BCRC 21397 / CBS 2163 / NBRC 10782 / NRRL Y-8283 / UCD 57-17</strain>
    </source>
</reference>
<dbReference type="GO" id="GO:0005743">
    <property type="term" value="C:mitochondrial inner membrane"/>
    <property type="evidence" value="ECO:0007669"/>
    <property type="project" value="UniProtKB-SubCell"/>
</dbReference>
<sequence>MFRSAFRSFRGGRIMPFRCGNLRQISSEIKPKISVPDTMALLIQKNLIQKNNSLYNYGTGTVRCTIFDEKGRVIVSSMDMKREDLVIQHALLPRDLRKIEKSGNLDLVSTILVRRNGILVNLLNIKALIKSDGVIIFDNGGSNLPLDSKTQLDLISDLQLRLSSYYQLEMQGDELPYEFRALEAIFISALSSLTREMKVLNTISKSILQDLEYKITKNKLRLLLVQNKKLTIFHKKALLVREMIDNLLEQDDDLCSMYLTDKHCGKERVEDDHTEIEMLLETYYSHIDEIVQKAESSISNVKTTEEIINIILDSNRNQLMLLGIKFSMGMLSLGGAIFLGSLYGMNLENFIEETDYGFGLVTVISLFSLIFLFKLNIKSLRSLQKLSLFGRDKPKIK</sequence>
<evidence type="ECO:0000256" key="3">
    <source>
        <dbReference type="ARBA" id="ARBA00022448"/>
    </source>
</evidence>
<dbReference type="InParanoid" id="A7TSW2"/>
<evidence type="ECO:0000256" key="14">
    <source>
        <dbReference type="RuleBase" id="RU366042"/>
    </source>
</evidence>
<dbReference type="InterPro" id="IPR039204">
    <property type="entry name" value="MRS2-like"/>
</dbReference>
<gene>
    <name evidence="15" type="ORF">Kpol_299p4</name>
</gene>
<comment type="function">
    <text evidence="12">Mitochondrial inner membrane magnesium transporter required for mitochondrial magnesium homeostasis. Modulates the conductance of the MRS2 channel. Involved in the splicing of mRNA group II introns in mitochondria by affecting mitochondrial magnesium concentrations, which are critical for group II intron splicing.</text>
</comment>
<dbReference type="PANTHER" id="PTHR13890">
    <property type="entry name" value="RNA SPLICING PROTEIN MRS2, MITOCHONDRIAL"/>
    <property type="match status" value="1"/>
</dbReference>
<keyword evidence="7" id="KW-0809">Transit peptide</keyword>
<keyword evidence="3 14" id="KW-0813">Transport</keyword>
<dbReference type="AlphaFoldDB" id="A7TSW2"/>
<evidence type="ECO:0000256" key="1">
    <source>
        <dbReference type="ARBA" id="ARBA00004448"/>
    </source>
</evidence>
<evidence type="ECO:0000313" key="15">
    <source>
        <dbReference type="EMBL" id="EDO14644.1"/>
    </source>
</evidence>
<dbReference type="GeneID" id="5542669"/>
<organism evidence="16">
    <name type="scientific">Vanderwaltozyma polyspora (strain ATCC 22028 / DSM 70294 / BCRC 21397 / CBS 2163 / NBRC 10782 / NRRL Y-8283 / UCD 57-17)</name>
    <name type="common">Kluyveromyces polysporus</name>
    <dbReference type="NCBI Taxonomy" id="436907"/>
    <lineage>
        <taxon>Eukaryota</taxon>
        <taxon>Fungi</taxon>
        <taxon>Dikarya</taxon>
        <taxon>Ascomycota</taxon>
        <taxon>Saccharomycotina</taxon>
        <taxon>Saccharomycetes</taxon>
        <taxon>Saccharomycetales</taxon>
        <taxon>Saccharomycetaceae</taxon>
        <taxon>Vanderwaltozyma</taxon>
    </lineage>
</organism>
<evidence type="ECO:0000256" key="2">
    <source>
        <dbReference type="ARBA" id="ARBA00009765"/>
    </source>
</evidence>
<dbReference type="FunCoup" id="A7TSW2">
    <property type="interactions" value="335"/>
</dbReference>
<evidence type="ECO:0000256" key="12">
    <source>
        <dbReference type="ARBA" id="ARBA00037564"/>
    </source>
</evidence>
<keyword evidence="8 14" id="KW-1133">Transmembrane helix</keyword>
<dbReference type="GO" id="GO:0015095">
    <property type="term" value="F:magnesium ion transmembrane transporter activity"/>
    <property type="evidence" value="ECO:0007669"/>
    <property type="project" value="EnsemblFungi"/>
</dbReference>
<accession>A7TSW2</accession>
<evidence type="ECO:0000256" key="13">
    <source>
        <dbReference type="ARBA" id="ARBA00038721"/>
    </source>
</evidence>
<keyword evidence="9 14" id="KW-0406">Ion transport</keyword>
<dbReference type="Pfam" id="PF22099">
    <property type="entry name" value="MRS2-like"/>
    <property type="match status" value="1"/>
</dbReference>
<feature type="transmembrane region" description="Helical" evidence="14">
    <location>
        <begin position="319"/>
        <end position="344"/>
    </location>
</feature>
<dbReference type="KEGG" id="vpo:Kpol_299p4"/>
<proteinExistence type="inferred from homology"/>
<evidence type="ECO:0000256" key="8">
    <source>
        <dbReference type="ARBA" id="ARBA00022989"/>
    </source>
</evidence>
<dbReference type="GO" id="GO:0045016">
    <property type="term" value="P:mitochondrial magnesium ion transmembrane transport"/>
    <property type="evidence" value="ECO:0007669"/>
    <property type="project" value="EnsemblFungi"/>
</dbReference>
<comment type="similarity">
    <text evidence="2 14">Belongs to the CorA metal ion transporter (MIT) (TC 1.A.35) family.</text>
</comment>
<keyword evidence="16" id="KW-1185">Reference proteome</keyword>
<feature type="transmembrane region" description="Helical" evidence="14">
    <location>
        <begin position="356"/>
        <end position="377"/>
    </location>
</feature>
<name>A7TSW2_VANPO</name>
<keyword evidence="11 14" id="KW-0472">Membrane</keyword>
<dbReference type="CDD" id="cd12823">
    <property type="entry name" value="Mrs2_Mfm1p-like"/>
    <property type="match status" value="1"/>
</dbReference>
<evidence type="ECO:0000256" key="9">
    <source>
        <dbReference type="ARBA" id="ARBA00023065"/>
    </source>
</evidence>
<evidence type="ECO:0000313" key="16">
    <source>
        <dbReference type="Proteomes" id="UP000000267"/>
    </source>
</evidence>
<dbReference type="EMBL" id="DS480527">
    <property type="protein sequence ID" value="EDO14644.1"/>
    <property type="molecule type" value="Genomic_DNA"/>
</dbReference>
<evidence type="ECO:0000256" key="11">
    <source>
        <dbReference type="ARBA" id="ARBA00023136"/>
    </source>
</evidence>
<keyword evidence="5 14" id="KW-0999">Mitochondrion inner membrane</keyword>
<dbReference type="Gene3D" id="2.40.128.330">
    <property type="match status" value="1"/>
</dbReference>
<keyword evidence="6 14" id="KW-0460">Magnesium</keyword>
<dbReference type="RefSeq" id="XP_001642502.1">
    <property type="nucleotide sequence ID" value="XM_001642452.1"/>
</dbReference>
<evidence type="ECO:0000256" key="10">
    <source>
        <dbReference type="ARBA" id="ARBA00023128"/>
    </source>
</evidence>
<evidence type="ECO:0000256" key="4">
    <source>
        <dbReference type="ARBA" id="ARBA00022692"/>
    </source>
</evidence>
<dbReference type="PANTHER" id="PTHR13890:SF0">
    <property type="entry name" value="MAGNESIUM TRANSPORTER MRS2 HOMOLOG, MITOCHONDRIAL"/>
    <property type="match status" value="1"/>
</dbReference>